<dbReference type="InterPro" id="IPR027434">
    <property type="entry name" value="Homing_endonucl"/>
</dbReference>
<sequence>MIQQNIGGRLSISKNYCILTIKKRDEVLLVICLINGKMRTPKIEALHRLIIWYNSHYDGQIPLLPLDNSPIQANSWASGFLDGDGSFYLNWLYDKKGLPTSLQYYLRISQRRNYHRKSVVGTSYFDIMNKLSIFFSVPLRYRDRLRKSGYRELSYEVRTSNYVANYTLLSYLIQFPLFSYKYLAVVVQIECLQLSVNREYKLPNGDRRLKALKRKSKWSNYPKATRNRLHDRHLYTHFPINQR</sequence>
<reference evidence="3" key="1">
    <citation type="journal article" date="2020" name="Front. Microbiol.">
        <title>Characterization of Two Mitochondrial Genomes and Gene Expression Analysis Reveal Clues for Variations, Evolution, and Large-Sclerotium Formation in Medical Fungus Wolfiporia cocos.</title>
        <authorList>
            <person name="Chen M."/>
            <person name="Chen N."/>
            <person name="Wu T."/>
            <person name="Bian Y."/>
            <person name="Deng Y."/>
            <person name="Xu Z."/>
        </authorList>
    </citation>
    <scope>NUCLEOTIDE SEQUENCE</scope>
    <source>
        <strain evidence="3">BL16</strain>
        <strain evidence="4">MD-104 SS10</strain>
    </source>
</reference>
<dbReference type="GeneID" id="59143107"/>
<name>A0A7G7YDU3_9APHY</name>
<dbReference type="InterPro" id="IPR051289">
    <property type="entry name" value="LAGLIDADG_Endonuclease"/>
</dbReference>
<dbReference type="EMBL" id="MT079861">
    <property type="protein sequence ID" value="QNH92663.1"/>
    <property type="molecule type" value="Genomic_DNA"/>
</dbReference>
<dbReference type="SUPFAM" id="SSF55608">
    <property type="entry name" value="Homing endonucleases"/>
    <property type="match status" value="2"/>
</dbReference>
<geneLocation type="mitochondrion" evidence="3"/>
<organism evidence="3">
    <name type="scientific">Wolfiporia cocos</name>
    <dbReference type="NCBI Taxonomy" id="81056"/>
    <lineage>
        <taxon>Eukaryota</taxon>
        <taxon>Fungi</taxon>
        <taxon>Dikarya</taxon>
        <taxon>Basidiomycota</taxon>
        <taxon>Agaricomycotina</taxon>
        <taxon>Agaricomycetes</taxon>
        <taxon>Polyporales</taxon>
        <taxon>Phaeolaceae</taxon>
        <taxon>Wolfiporia</taxon>
    </lineage>
</organism>
<feature type="domain" description="Homing endonuclease LAGLIDADG" evidence="2">
    <location>
        <begin position="78"/>
        <end position="184"/>
    </location>
</feature>
<dbReference type="InterPro" id="IPR004860">
    <property type="entry name" value="LAGLIDADG_dom"/>
</dbReference>
<gene>
    <name evidence="3" type="primary">orf23</name>
    <name evidence="4" type="synonym">orf19</name>
</gene>
<dbReference type="RefSeq" id="YP_009926605.1">
    <property type="nucleotide sequence ID" value="NC_050681.1"/>
</dbReference>
<dbReference type="Gene3D" id="3.10.28.10">
    <property type="entry name" value="Homing endonucleases"/>
    <property type="match status" value="1"/>
</dbReference>
<proteinExistence type="predicted"/>
<accession>A0A7G7YDU3</accession>
<dbReference type="PANTHER" id="PTHR36181:SF1">
    <property type="entry name" value="LAGLIDADG ENDONUCLEASE"/>
    <property type="match status" value="1"/>
</dbReference>
<dbReference type="GO" id="GO:0004519">
    <property type="term" value="F:endonuclease activity"/>
    <property type="evidence" value="ECO:0007669"/>
    <property type="project" value="InterPro"/>
</dbReference>
<comment type="function">
    <text evidence="1">Mitochondrial DNA endonuclease involved in intron homing.</text>
</comment>
<evidence type="ECO:0000259" key="2">
    <source>
        <dbReference type="Pfam" id="PF00961"/>
    </source>
</evidence>
<dbReference type="GO" id="GO:0005739">
    <property type="term" value="C:mitochondrion"/>
    <property type="evidence" value="ECO:0007669"/>
    <property type="project" value="UniProtKB-ARBA"/>
</dbReference>
<keyword evidence="3" id="KW-0496">Mitochondrion</keyword>
<evidence type="ECO:0000313" key="4">
    <source>
        <dbReference type="EMBL" id="QNH92708.1"/>
    </source>
</evidence>
<evidence type="ECO:0000256" key="1">
    <source>
        <dbReference type="ARBA" id="ARBA00002670"/>
    </source>
</evidence>
<evidence type="ECO:0000313" key="3">
    <source>
        <dbReference type="EMBL" id="QNH92663.1"/>
    </source>
</evidence>
<dbReference type="EMBL" id="MT079862">
    <property type="protein sequence ID" value="QNH92708.1"/>
    <property type="molecule type" value="Genomic_DNA"/>
</dbReference>
<protein>
    <recommendedName>
        <fullName evidence="2">Homing endonuclease LAGLIDADG domain-containing protein</fullName>
    </recommendedName>
</protein>
<dbReference type="AlphaFoldDB" id="A0A7G7YDU3"/>
<dbReference type="Pfam" id="PF00961">
    <property type="entry name" value="LAGLIDADG_1"/>
    <property type="match status" value="1"/>
</dbReference>
<dbReference type="PANTHER" id="PTHR36181">
    <property type="entry name" value="INTRON-ENCODED ENDONUCLEASE AI3-RELATED"/>
    <property type="match status" value="1"/>
</dbReference>